<evidence type="ECO:0000313" key="3">
    <source>
        <dbReference type="Proteomes" id="UP000594638"/>
    </source>
</evidence>
<feature type="region of interest" description="Disordered" evidence="1">
    <location>
        <begin position="1"/>
        <end position="65"/>
    </location>
</feature>
<sequence length="130" mass="14226">MEDAPTPARRITRSITVLIESKERDSPLKEVLKTPAHNEKGEKRPPGNVEEEDGDAVDPESKQTHNTALHGAVAWTTGNADWDSLIQCVRLHSHLCSAVAWRGIHNSVQNRHKEPPVGGVPGGFNEAVNK</sequence>
<evidence type="ECO:0000313" key="2">
    <source>
        <dbReference type="EMBL" id="CAA2980752.1"/>
    </source>
</evidence>
<reference evidence="2 3" key="1">
    <citation type="submission" date="2019-12" db="EMBL/GenBank/DDBJ databases">
        <authorList>
            <person name="Alioto T."/>
            <person name="Alioto T."/>
            <person name="Gomez Garrido J."/>
        </authorList>
    </citation>
    <scope>NUCLEOTIDE SEQUENCE [LARGE SCALE GENOMIC DNA]</scope>
</reference>
<dbReference type="Gramene" id="OE9A037334T1">
    <property type="protein sequence ID" value="OE9A037334C1"/>
    <property type="gene ID" value="OE9A037334"/>
</dbReference>
<gene>
    <name evidence="2" type="ORF">OLEA9_A037334</name>
</gene>
<name>A0A8S0RNF7_OLEEU</name>
<comment type="caution">
    <text evidence="2">The sequence shown here is derived from an EMBL/GenBank/DDBJ whole genome shotgun (WGS) entry which is preliminary data.</text>
</comment>
<dbReference type="AlphaFoldDB" id="A0A8S0RNF7"/>
<proteinExistence type="predicted"/>
<organism evidence="2 3">
    <name type="scientific">Olea europaea subsp. europaea</name>
    <dbReference type="NCBI Taxonomy" id="158383"/>
    <lineage>
        <taxon>Eukaryota</taxon>
        <taxon>Viridiplantae</taxon>
        <taxon>Streptophyta</taxon>
        <taxon>Embryophyta</taxon>
        <taxon>Tracheophyta</taxon>
        <taxon>Spermatophyta</taxon>
        <taxon>Magnoliopsida</taxon>
        <taxon>eudicotyledons</taxon>
        <taxon>Gunneridae</taxon>
        <taxon>Pentapetalae</taxon>
        <taxon>asterids</taxon>
        <taxon>lamiids</taxon>
        <taxon>Lamiales</taxon>
        <taxon>Oleaceae</taxon>
        <taxon>Oleeae</taxon>
        <taxon>Olea</taxon>
    </lineage>
</organism>
<accession>A0A8S0RNF7</accession>
<dbReference type="EMBL" id="CACTIH010003653">
    <property type="protein sequence ID" value="CAA2980752.1"/>
    <property type="molecule type" value="Genomic_DNA"/>
</dbReference>
<keyword evidence="3" id="KW-1185">Reference proteome</keyword>
<feature type="compositionally biased region" description="Acidic residues" evidence="1">
    <location>
        <begin position="49"/>
        <end position="58"/>
    </location>
</feature>
<feature type="compositionally biased region" description="Basic and acidic residues" evidence="1">
    <location>
        <begin position="20"/>
        <end position="45"/>
    </location>
</feature>
<evidence type="ECO:0000256" key="1">
    <source>
        <dbReference type="SAM" id="MobiDB-lite"/>
    </source>
</evidence>
<dbReference type="Proteomes" id="UP000594638">
    <property type="component" value="Unassembled WGS sequence"/>
</dbReference>
<protein>
    <submittedName>
        <fullName evidence="2">Uncharacterized protein</fullName>
    </submittedName>
</protein>